<dbReference type="PROSITE" id="PS51186">
    <property type="entry name" value="GNAT"/>
    <property type="match status" value="1"/>
</dbReference>
<keyword evidence="2" id="KW-0808">Transferase</keyword>
<comment type="caution">
    <text evidence="2">The sequence shown here is derived from an EMBL/GenBank/DDBJ whole genome shotgun (WGS) entry which is preliminary data.</text>
</comment>
<name>A0A502CIG3_9GAMM</name>
<sequence>MSDIAHPQALTDDASAIHFEKLGGSHWIESLADGTRVLIRPLREEDREREEDFIHRLSPDSRRFRFLGGFKEASPQLINQLMDVDYDQRMAFVALAHDNGKLREVGVSRYSATDESGHCECAVTVADDWRQRGLGVLLMRHLIDLARRNGFKQMISIDAADNEAMRDLASYLGFHRRLDPDDSSQVIHILDL</sequence>
<dbReference type="InterPro" id="IPR016181">
    <property type="entry name" value="Acyl_CoA_acyltransferase"/>
</dbReference>
<evidence type="ECO:0000259" key="1">
    <source>
        <dbReference type="PROSITE" id="PS51186"/>
    </source>
</evidence>
<dbReference type="OrthoDB" id="9807426at2"/>
<accession>A0A502CIG3</accession>
<dbReference type="RefSeq" id="WP_140649563.1">
    <property type="nucleotide sequence ID" value="NZ_RCZB01000002.1"/>
</dbReference>
<dbReference type="GO" id="GO:0016747">
    <property type="term" value="F:acyltransferase activity, transferring groups other than amino-acyl groups"/>
    <property type="evidence" value="ECO:0007669"/>
    <property type="project" value="InterPro"/>
</dbReference>
<dbReference type="Pfam" id="PF00583">
    <property type="entry name" value="Acetyltransf_1"/>
    <property type="match status" value="1"/>
</dbReference>
<dbReference type="EMBL" id="RCZO01000001">
    <property type="protein sequence ID" value="TPG11849.1"/>
    <property type="molecule type" value="Genomic_DNA"/>
</dbReference>
<gene>
    <name evidence="2" type="ORF">EAH88_00755</name>
</gene>
<dbReference type="InterPro" id="IPR000182">
    <property type="entry name" value="GNAT_dom"/>
</dbReference>
<dbReference type="CDD" id="cd04301">
    <property type="entry name" value="NAT_SF"/>
    <property type="match status" value="1"/>
</dbReference>
<reference evidence="2 3" key="1">
    <citation type="journal article" date="2019" name="Environ. Microbiol.">
        <title>Species interactions and distinct microbial communities in high Arctic permafrost affected cryosols are associated with the CH4 and CO2 gas fluxes.</title>
        <authorList>
            <person name="Altshuler I."/>
            <person name="Hamel J."/>
            <person name="Turney S."/>
            <person name="Magnuson E."/>
            <person name="Levesque R."/>
            <person name="Greer C."/>
            <person name="Whyte L.G."/>
        </authorList>
    </citation>
    <scope>NUCLEOTIDE SEQUENCE [LARGE SCALE GENOMIC DNA]</scope>
    <source>
        <strain evidence="2 3">S13Y</strain>
    </source>
</reference>
<evidence type="ECO:0000313" key="3">
    <source>
        <dbReference type="Proteomes" id="UP000319486"/>
    </source>
</evidence>
<evidence type="ECO:0000313" key="2">
    <source>
        <dbReference type="EMBL" id="TPG11849.1"/>
    </source>
</evidence>
<dbReference type="Proteomes" id="UP000319486">
    <property type="component" value="Unassembled WGS sequence"/>
</dbReference>
<feature type="domain" description="N-acetyltransferase" evidence="1">
    <location>
        <begin position="37"/>
        <end position="192"/>
    </location>
</feature>
<keyword evidence="3" id="KW-1185">Reference proteome</keyword>
<dbReference type="Gene3D" id="3.40.630.30">
    <property type="match status" value="1"/>
</dbReference>
<proteinExistence type="predicted"/>
<organism evidence="2 3">
    <name type="scientific">Rhodanobacter glycinis</name>
    <dbReference type="NCBI Taxonomy" id="582702"/>
    <lineage>
        <taxon>Bacteria</taxon>
        <taxon>Pseudomonadati</taxon>
        <taxon>Pseudomonadota</taxon>
        <taxon>Gammaproteobacteria</taxon>
        <taxon>Lysobacterales</taxon>
        <taxon>Rhodanobacteraceae</taxon>
        <taxon>Rhodanobacter</taxon>
    </lineage>
</organism>
<protein>
    <submittedName>
        <fullName evidence="2">GNAT family N-acetyltransferase</fullName>
    </submittedName>
</protein>
<dbReference type="SUPFAM" id="SSF55729">
    <property type="entry name" value="Acyl-CoA N-acyltransferases (Nat)"/>
    <property type="match status" value="1"/>
</dbReference>
<dbReference type="AlphaFoldDB" id="A0A502CIG3"/>